<evidence type="ECO:0000313" key="6">
    <source>
        <dbReference type="Proteomes" id="UP000198460"/>
    </source>
</evidence>
<name>A0A103E8N7_9BURK</name>
<dbReference type="Proteomes" id="UP000198460">
    <property type="component" value="Unassembled WGS sequence"/>
</dbReference>
<dbReference type="Pfam" id="PF03922">
    <property type="entry name" value="OmpW"/>
    <property type="match status" value="1"/>
</dbReference>
<dbReference type="OrthoDB" id="9807574at2"/>
<feature type="signal peptide" evidence="2">
    <location>
        <begin position="1"/>
        <end position="24"/>
    </location>
</feature>
<proteinExistence type="predicted"/>
<dbReference type="Proteomes" id="UP000062788">
    <property type="component" value="Unassembled WGS sequence"/>
</dbReference>
<dbReference type="InterPro" id="IPR011250">
    <property type="entry name" value="OMP/PagP_B-barrel"/>
</dbReference>
<dbReference type="EMBL" id="FXAN01000033">
    <property type="protein sequence ID" value="SMF98657.1"/>
    <property type="molecule type" value="Genomic_DNA"/>
</dbReference>
<dbReference type="SUPFAM" id="SSF56925">
    <property type="entry name" value="OMPA-like"/>
    <property type="match status" value="1"/>
</dbReference>
<comment type="subcellular location">
    <subcellularLocation>
        <location evidence="1">Cell outer membrane</location>
    </subcellularLocation>
</comment>
<dbReference type="GO" id="GO:0055085">
    <property type="term" value="P:transmembrane transport"/>
    <property type="evidence" value="ECO:0007669"/>
    <property type="project" value="TreeGrafter"/>
</dbReference>
<dbReference type="PANTHER" id="PTHR36920">
    <property type="match status" value="1"/>
</dbReference>
<gene>
    <name evidence="4" type="ORF">BSIN_1938</name>
    <name evidence="3" type="ORF">WS67_03055</name>
</gene>
<keyword evidence="2" id="KW-0732">Signal</keyword>
<feature type="chain" id="PRO_5015049552" evidence="2">
    <location>
        <begin position="25"/>
        <end position="243"/>
    </location>
</feature>
<dbReference type="AlphaFoldDB" id="A0A103E8N7"/>
<organism evidence="3 5">
    <name type="scientific">Burkholderia singularis</name>
    <dbReference type="NCBI Taxonomy" id="1503053"/>
    <lineage>
        <taxon>Bacteria</taxon>
        <taxon>Pseudomonadati</taxon>
        <taxon>Pseudomonadota</taxon>
        <taxon>Betaproteobacteria</taxon>
        <taxon>Burkholderiales</taxon>
        <taxon>Burkholderiaceae</taxon>
        <taxon>Burkholderia</taxon>
        <taxon>pseudomallei group</taxon>
    </lineage>
</organism>
<keyword evidence="5" id="KW-1185">Reference proteome</keyword>
<evidence type="ECO:0000313" key="3">
    <source>
        <dbReference type="EMBL" id="KVE30375.1"/>
    </source>
</evidence>
<dbReference type="Gene3D" id="2.40.160.20">
    <property type="match status" value="1"/>
</dbReference>
<evidence type="ECO:0000313" key="4">
    <source>
        <dbReference type="EMBL" id="SMF98657.1"/>
    </source>
</evidence>
<accession>A0A103E8N7</accession>
<evidence type="ECO:0000256" key="1">
    <source>
        <dbReference type="ARBA" id="ARBA00004442"/>
    </source>
</evidence>
<protein>
    <submittedName>
        <fullName evidence="4">Outer membrane protein W</fullName>
    </submittedName>
</protein>
<dbReference type="InterPro" id="IPR005618">
    <property type="entry name" value="OMPW"/>
</dbReference>
<dbReference type="EMBL" id="LOWA01000004">
    <property type="protein sequence ID" value="KVE30375.1"/>
    <property type="molecule type" value="Genomic_DNA"/>
</dbReference>
<evidence type="ECO:0000313" key="5">
    <source>
        <dbReference type="Proteomes" id="UP000062788"/>
    </source>
</evidence>
<dbReference type="PANTHER" id="PTHR36920:SF1">
    <property type="entry name" value="OUTER MEMBRANE PROTEIN W"/>
    <property type="match status" value="1"/>
</dbReference>
<dbReference type="RefSeq" id="WP_059512410.1">
    <property type="nucleotide sequence ID" value="NZ_CP013448.1"/>
</dbReference>
<reference evidence="4 6" key="2">
    <citation type="submission" date="2017-04" db="EMBL/GenBank/DDBJ databases">
        <authorList>
            <person name="Afonso C.L."/>
            <person name="Miller P.J."/>
            <person name="Scott M.A."/>
            <person name="Spackman E."/>
            <person name="Goraichik I."/>
            <person name="Dimitrov K.M."/>
            <person name="Suarez D.L."/>
            <person name="Swayne D.E."/>
        </authorList>
    </citation>
    <scope>NUCLEOTIDE SEQUENCE [LARGE SCALE GENOMIC DNA]</scope>
    <source>
        <strain evidence="4">LMG 28154</strain>
    </source>
</reference>
<reference evidence="3 5" key="1">
    <citation type="submission" date="2015-11" db="EMBL/GenBank/DDBJ databases">
        <title>Expanding the genomic diversity of Burkholderia species for the development of highly accurate diagnostics.</title>
        <authorList>
            <person name="Sahl J."/>
            <person name="Keim P."/>
            <person name="Wagner D."/>
        </authorList>
    </citation>
    <scope>NUCLEOTIDE SEQUENCE [LARGE SCALE GENOMIC DNA]</scope>
    <source>
        <strain evidence="3 5">TSV85</strain>
    </source>
</reference>
<sequence length="243" mass="26155">MKQKMAITGAIALVFAAAATAAHAQSAGSFYVTTGWIHLAPQDSSDPLKVMSVGGTPVNLTEPNTGAGVDNADTLGLATGYFWTDHIVTEFVAGIPPRFNLSGKGQFEQFGVLGHVYQWSPALLLKYYFNDANAKFRPYVGVGATYVWFTGGKITNSAFERGVLGGPTSVTTTNQWAPVLNVGFTYNFTKHWFGGLSLSYIPVSVKATLTTQRPTPIGTLTQTSQAKINLNPIVTYLQLGYRF</sequence>
<evidence type="ECO:0000256" key="2">
    <source>
        <dbReference type="SAM" id="SignalP"/>
    </source>
</evidence>
<dbReference type="GO" id="GO:0009279">
    <property type="term" value="C:cell outer membrane"/>
    <property type="evidence" value="ECO:0007669"/>
    <property type="project" value="UniProtKB-SubCell"/>
</dbReference>